<dbReference type="PROSITE" id="PS00475">
    <property type="entry name" value="RIBOSOMAL_L15"/>
    <property type="match status" value="1"/>
</dbReference>
<evidence type="ECO:0000256" key="1">
    <source>
        <dbReference type="ARBA" id="ARBA00007320"/>
    </source>
</evidence>
<dbReference type="InterPro" id="IPR030878">
    <property type="entry name" value="Ribosomal_uL15"/>
</dbReference>
<dbReference type="STRING" id="1618434.UR52_C0002G0044"/>
<dbReference type="GO" id="GO:0006412">
    <property type="term" value="P:translation"/>
    <property type="evidence" value="ECO:0007669"/>
    <property type="project" value="UniProtKB-UniRule"/>
</dbReference>
<comment type="subunit">
    <text evidence="4">Part of the 50S ribosomal subunit.</text>
</comment>
<name>A0A0G0B7W9_9BACT</name>
<keyword evidence="4" id="KW-0694">RNA-binding</keyword>
<evidence type="ECO:0000256" key="5">
    <source>
        <dbReference type="RuleBase" id="RU003888"/>
    </source>
</evidence>
<dbReference type="GO" id="GO:0003735">
    <property type="term" value="F:structural constituent of ribosome"/>
    <property type="evidence" value="ECO:0007669"/>
    <property type="project" value="InterPro"/>
</dbReference>
<dbReference type="Gene3D" id="3.100.10.10">
    <property type="match status" value="1"/>
</dbReference>
<dbReference type="InterPro" id="IPR021131">
    <property type="entry name" value="Ribosomal_uL15/eL18"/>
</dbReference>
<evidence type="ECO:0000313" key="8">
    <source>
        <dbReference type="EMBL" id="KKP59816.1"/>
    </source>
</evidence>
<evidence type="ECO:0000256" key="6">
    <source>
        <dbReference type="SAM" id="MobiDB-lite"/>
    </source>
</evidence>
<keyword evidence="3 4" id="KW-0687">Ribonucleoprotein</keyword>
<dbReference type="Pfam" id="PF00828">
    <property type="entry name" value="Ribosomal_L27A"/>
    <property type="match status" value="1"/>
</dbReference>
<dbReference type="Proteomes" id="UP000034176">
    <property type="component" value="Unassembled WGS sequence"/>
</dbReference>
<dbReference type="InterPro" id="IPR001196">
    <property type="entry name" value="Ribosomal_uL15_CS"/>
</dbReference>
<evidence type="ECO:0000313" key="9">
    <source>
        <dbReference type="Proteomes" id="UP000034176"/>
    </source>
</evidence>
<dbReference type="InterPro" id="IPR005749">
    <property type="entry name" value="Ribosomal_uL15_bac-type"/>
</dbReference>
<organism evidence="8 9">
    <name type="scientific">Candidatus Gottesmanbacteria bacterium GW2011_GWA1_34_13</name>
    <dbReference type="NCBI Taxonomy" id="1618434"/>
    <lineage>
        <taxon>Bacteria</taxon>
        <taxon>Candidatus Gottesmaniibacteriota</taxon>
    </lineage>
</organism>
<accession>A0A0G0B7W9</accession>
<evidence type="ECO:0000259" key="7">
    <source>
        <dbReference type="Pfam" id="PF00828"/>
    </source>
</evidence>
<dbReference type="HAMAP" id="MF_01341">
    <property type="entry name" value="Ribosomal_uL15"/>
    <property type="match status" value="1"/>
</dbReference>
<dbReference type="EMBL" id="LBPN01000002">
    <property type="protein sequence ID" value="KKP59816.1"/>
    <property type="molecule type" value="Genomic_DNA"/>
</dbReference>
<dbReference type="NCBIfam" id="TIGR01071">
    <property type="entry name" value="rplO_bact"/>
    <property type="match status" value="1"/>
</dbReference>
<gene>
    <name evidence="4" type="primary">rplO</name>
    <name evidence="8" type="ORF">UR52_C0002G0044</name>
</gene>
<feature type="region of interest" description="Disordered" evidence="6">
    <location>
        <begin position="28"/>
        <end position="53"/>
    </location>
</feature>
<dbReference type="GO" id="GO:0022625">
    <property type="term" value="C:cytosolic large ribosomal subunit"/>
    <property type="evidence" value="ECO:0007669"/>
    <property type="project" value="TreeGrafter"/>
</dbReference>
<proteinExistence type="inferred from homology"/>
<feature type="compositionally biased region" description="Basic residues" evidence="6">
    <location>
        <begin position="28"/>
        <end position="39"/>
    </location>
</feature>
<feature type="domain" description="Large ribosomal subunit protein uL15/eL18" evidence="7">
    <location>
        <begin position="90"/>
        <end position="158"/>
    </location>
</feature>
<protein>
    <recommendedName>
        <fullName evidence="4">Large ribosomal subunit protein uL15</fullName>
    </recommendedName>
</protein>
<comment type="similarity">
    <text evidence="1 4 5">Belongs to the universal ribosomal protein uL15 family.</text>
</comment>
<comment type="function">
    <text evidence="4">Binds to the 23S rRNA.</text>
</comment>
<sequence length="162" mass="17920">MILQLADQTVSKNKFMNLHTLPKIVTPKNRRLGRGHGSGRVKTSGRGTKGQKAKETIKLDFEGGQLPLIKRLPLYRGKGRNKPYGKKSLVVNLKSLQILPEKTKVTLEVLIKYKIISKNVRNSKIKILGDGQISKALYIALPISKSALKKIEAAGGKIQRSV</sequence>
<dbReference type="PANTHER" id="PTHR12934">
    <property type="entry name" value="50S RIBOSOMAL PROTEIN L15"/>
    <property type="match status" value="1"/>
</dbReference>
<keyword evidence="4" id="KW-0699">rRNA-binding</keyword>
<dbReference type="PATRIC" id="fig|1618434.3.peg.165"/>
<dbReference type="AlphaFoldDB" id="A0A0G0B7W9"/>
<evidence type="ECO:0000256" key="2">
    <source>
        <dbReference type="ARBA" id="ARBA00022980"/>
    </source>
</evidence>
<dbReference type="SUPFAM" id="SSF52080">
    <property type="entry name" value="Ribosomal proteins L15p and L18e"/>
    <property type="match status" value="1"/>
</dbReference>
<dbReference type="GO" id="GO:0019843">
    <property type="term" value="F:rRNA binding"/>
    <property type="evidence" value="ECO:0007669"/>
    <property type="project" value="UniProtKB-UniRule"/>
</dbReference>
<evidence type="ECO:0000256" key="4">
    <source>
        <dbReference type="HAMAP-Rule" id="MF_01341"/>
    </source>
</evidence>
<dbReference type="InterPro" id="IPR036227">
    <property type="entry name" value="Ribosomal_uL15/eL18_sf"/>
</dbReference>
<dbReference type="PANTHER" id="PTHR12934:SF11">
    <property type="entry name" value="LARGE RIBOSOMAL SUBUNIT PROTEIN UL15M"/>
    <property type="match status" value="1"/>
</dbReference>
<evidence type="ECO:0000256" key="3">
    <source>
        <dbReference type="ARBA" id="ARBA00023274"/>
    </source>
</evidence>
<reference evidence="8 9" key="1">
    <citation type="journal article" date="2015" name="Nature">
        <title>rRNA introns, odd ribosomes, and small enigmatic genomes across a large radiation of phyla.</title>
        <authorList>
            <person name="Brown C.T."/>
            <person name="Hug L.A."/>
            <person name="Thomas B.C."/>
            <person name="Sharon I."/>
            <person name="Castelle C.J."/>
            <person name="Singh A."/>
            <person name="Wilkins M.J."/>
            <person name="Williams K.H."/>
            <person name="Banfield J.F."/>
        </authorList>
    </citation>
    <scope>NUCLEOTIDE SEQUENCE [LARGE SCALE GENOMIC DNA]</scope>
</reference>
<comment type="caution">
    <text evidence="8">The sequence shown here is derived from an EMBL/GenBank/DDBJ whole genome shotgun (WGS) entry which is preliminary data.</text>
</comment>
<keyword evidence="2 4" id="KW-0689">Ribosomal protein</keyword>